<keyword evidence="3" id="KW-1185">Reference proteome</keyword>
<evidence type="ECO:0000313" key="2">
    <source>
        <dbReference type="EMBL" id="GAA6170258.1"/>
    </source>
</evidence>
<keyword evidence="1" id="KW-0812">Transmembrane</keyword>
<dbReference type="RefSeq" id="WP_353304560.1">
    <property type="nucleotide sequence ID" value="NZ_BAABWN010000022.1"/>
</dbReference>
<sequence length="78" mass="8452">MKWYDQLFCALPIGLVVVGGAIGGVFGALAFTLNIKVFSKELSSLKKYIFTLLITLGSVILYLVIIIVLALLFPGIFS</sequence>
<evidence type="ECO:0000313" key="3">
    <source>
        <dbReference type="Proteomes" id="UP001465153"/>
    </source>
</evidence>
<feature type="transmembrane region" description="Helical" evidence="1">
    <location>
        <begin position="7"/>
        <end position="29"/>
    </location>
</feature>
<dbReference type="Proteomes" id="UP001465153">
    <property type="component" value="Unassembled WGS sequence"/>
</dbReference>
<gene>
    <name evidence="2" type="ORF">NBRC116591_40720</name>
</gene>
<organism evidence="2 3">
    <name type="scientific">Sessilibacter corallicola</name>
    <dbReference type="NCBI Taxonomy" id="2904075"/>
    <lineage>
        <taxon>Bacteria</taxon>
        <taxon>Pseudomonadati</taxon>
        <taxon>Pseudomonadota</taxon>
        <taxon>Gammaproteobacteria</taxon>
        <taxon>Cellvibrionales</taxon>
        <taxon>Cellvibrionaceae</taxon>
        <taxon>Sessilibacter</taxon>
    </lineage>
</organism>
<accession>A0ABQ0AFD8</accession>
<protein>
    <submittedName>
        <fullName evidence="2">Uncharacterized protein</fullName>
    </submittedName>
</protein>
<proteinExistence type="predicted"/>
<comment type="caution">
    <text evidence="2">The sequence shown here is derived from an EMBL/GenBank/DDBJ whole genome shotgun (WGS) entry which is preliminary data.</text>
</comment>
<reference evidence="2 3" key="1">
    <citation type="submission" date="2024-04" db="EMBL/GenBank/DDBJ databases">
        <title>Draft genome sequence of Sessilibacter corallicola NBRC 116591.</title>
        <authorList>
            <person name="Miyakawa T."/>
            <person name="Kusuya Y."/>
            <person name="Miura T."/>
        </authorList>
    </citation>
    <scope>NUCLEOTIDE SEQUENCE [LARGE SCALE GENOMIC DNA]</scope>
    <source>
        <strain evidence="2 3">KU-00831-HH</strain>
    </source>
</reference>
<feature type="transmembrane region" description="Helical" evidence="1">
    <location>
        <begin position="49"/>
        <end position="73"/>
    </location>
</feature>
<evidence type="ECO:0000256" key="1">
    <source>
        <dbReference type="SAM" id="Phobius"/>
    </source>
</evidence>
<keyword evidence="1" id="KW-1133">Transmembrane helix</keyword>
<keyword evidence="1" id="KW-0472">Membrane</keyword>
<name>A0ABQ0AFD8_9GAMM</name>
<dbReference type="EMBL" id="BAABWN010000022">
    <property type="protein sequence ID" value="GAA6170258.1"/>
    <property type="molecule type" value="Genomic_DNA"/>
</dbReference>